<accession>A0A6M4JH51</accession>
<gene>
    <name evidence="1" type="ORF">HIR78_06605</name>
</gene>
<dbReference type="OrthoDB" id="2085166at2"/>
<dbReference type="SMR" id="A0A6M4JH51"/>
<evidence type="ECO:0008006" key="2">
    <source>
        <dbReference type="Google" id="ProtNLM"/>
    </source>
</evidence>
<dbReference type="InterPro" id="IPR036390">
    <property type="entry name" value="WH_DNA-bd_sf"/>
</dbReference>
<proteinExistence type="predicted"/>
<dbReference type="RefSeq" id="WP_003245536.1">
    <property type="nucleotide sequence ID" value="NC_000964.3"/>
</dbReference>
<evidence type="ECO:0000313" key="1">
    <source>
        <dbReference type="EMBL" id="QJP87703.1"/>
    </source>
</evidence>
<sequence>MNKDKLRYAILKEIFEGNTPLSENDIGVTEDQFDDAVNFLKREGYIIGVHYSDDRPHLYKLGPELTEKGENYLKENGTWSKAYKTIKEIKDWIK</sequence>
<organism evidence="1">
    <name type="scientific">Bacillus subtilis (strain 168)</name>
    <dbReference type="NCBI Taxonomy" id="224308"/>
    <lineage>
        <taxon>Bacteria</taxon>
        <taxon>Bacillati</taxon>
        <taxon>Bacillota</taxon>
        <taxon>Bacilli</taxon>
        <taxon>Bacillales</taxon>
        <taxon>Bacillaceae</taxon>
        <taxon>Bacillus</taxon>
    </lineage>
</organism>
<protein>
    <recommendedName>
        <fullName evidence="2">YjcQ protein</fullName>
    </recommendedName>
</protein>
<dbReference type="Gene3D" id="1.10.10.10">
    <property type="entry name" value="Winged helix-like DNA-binding domain superfamily/Winged helix DNA-binding domain"/>
    <property type="match status" value="1"/>
</dbReference>
<dbReference type="AlphaFoldDB" id="A0A6M4JH51"/>
<dbReference type="InterPro" id="IPR036388">
    <property type="entry name" value="WH-like_DNA-bd_sf"/>
</dbReference>
<reference evidence="1" key="1">
    <citation type="submission" date="2020-04" db="EMBL/GenBank/DDBJ databases">
        <title>Phage recombination drives evolution of spore-forming Bacilli.</title>
        <authorList>
            <person name="Dragos A."/>
            <person name="Kovacs A.T."/>
        </authorList>
    </citation>
    <scope>NUCLEOTIDE SEQUENCE</scope>
    <source>
        <strain evidence="1">168</strain>
    </source>
</reference>
<name>A0A6M4JH51_BACSU</name>
<dbReference type="KEGG" id="bsu:BSU11950"/>
<dbReference type="SUPFAM" id="SSF46785">
    <property type="entry name" value="Winged helix' DNA-binding domain"/>
    <property type="match status" value="1"/>
</dbReference>
<dbReference type="InterPro" id="IPR018597">
    <property type="entry name" value="Phage_Tuc2009_YjcQ"/>
</dbReference>
<dbReference type="EMBL" id="CP052842">
    <property type="protein sequence ID" value="QJP87703.1"/>
    <property type="molecule type" value="Genomic_DNA"/>
</dbReference>
<dbReference type="Pfam" id="PF09639">
    <property type="entry name" value="YjcQ"/>
    <property type="match status" value="1"/>
</dbReference>